<feature type="transmembrane region" description="Helical" evidence="11">
    <location>
        <begin position="44"/>
        <end position="77"/>
    </location>
</feature>
<evidence type="ECO:0000256" key="1">
    <source>
        <dbReference type="ARBA" id="ARBA00004141"/>
    </source>
</evidence>
<evidence type="ECO:0000256" key="6">
    <source>
        <dbReference type="ARBA" id="ARBA00022777"/>
    </source>
</evidence>
<dbReference type="RefSeq" id="WP_192625032.1">
    <property type="nucleotide sequence ID" value="NZ_JADBGG010000054.1"/>
</dbReference>
<dbReference type="EMBL" id="JADBGG010000054">
    <property type="protein sequence ID" value="MBE1427278.1"/>
    <property type="molecule type" value="Genomic_DNA"/>
</dbReference>
<evidence type="ECO:0000256" key="2">
    <source>
        <dbReference type="ARBA" id="ARBA00022553"/>
    </source>
</evidence>
<evidence type="ECO:0000259" key="12">
    <source>
        <dbReference type="Pfam" id="PF13493"/>
    </source>
</evidence>
<gene>
    <name evidence="13" type="ORF">H4684_003970</name>
</gene>
<dbReference type="Pfam" id="PF13493">
    <property type="entry name" value="DUF4118"/>
    <property type="match status" value="1"/>
</dbReference>
<keyword evidence="6 13" id="KW-0418">Kinase</keyword>
<keyword evidence="5" id="KW-0547">Nucleotide-binding</keyword>
<evidence type="ECO:0000256" key="3">
    <source>
        <dbReference type="ARBA" id="ARBA00022679"/>
    </source>
</evidence>
<dbReference type="InterPro" id="IPR038318">
    <property type="entry name" value="KdpD_sf"/>
</dbReference>
<name>A0ABR9H9A2_9BACT</name>
<evidence type="ECO:0000256" key="5">
    <source>
        <dbReference type="ARBA" id="ARBA00022741"/>
    </source>
</evidence>
<reference evidence="13 14" key="1">
    <citation type="submission" date="2020-10" db="EMBL/GenBank/DDBJ databases">
        <title>Genomic Encyclopedia of Type Strains, Phase IV (KMG-IV): sequencing the most valuable type-strain genomes for metagenomic binning, comparative biology and taxonomic classification.</title>
        <authorList>
            <person name="Goeker M."/>
        </authorList>
    </citation>
    <scope>NUCLEOTIDE SEQUENCE [LARGE SCALE GENOMIC DNA]</scope>
    <source>
        <strain evidence="13 14">DSM 4194</strain>
    </source>
</reference>
<keyword evidence="3" id="KW-0808">Transferase</keyword>
<keyword evidence="14" id="KW-1185">Reference proteome</keyword>
<dbReference type="InterPro" id="IPR025201">
    <property type="entry name" value="KdpD_TM"/>
</dbReference>
<evidence type="ECO:0000313" key="13">
    <source>
        <dbReference type="EMBL" id="MBE1427278.1"/>
    </source>
</evidence>
<keyword evidence="8 11" id="KW-1133">Transmembrane helix</keyword>
<dbReference type="Proteomes" id="UP000639010">
    <property type="component" value="Unassembled WGS sequence"/>
</dbReference>
<evidence type="ECO:0000256" key="10">
    <source>
        <dbReference type="ARBA" id="ARBA00023136"/>
    </source>
</evidence>
<dbReference type="GO" id="GO:0016301">
    <property type="term" value="F:kinase activity"/>
    <property type="evidence" value="ECO:0007669"/>
    <property type="project" value="UniProtKB-KW"/>
</dbReference>
<sequence length="96" mass="10835">MKLSAFERTLALPRWAHYAVSLVVTFLALYFRDLLDVQFQSRPLLIFFVPPITISAIIGGMFPGIISTLLCASGLYVFFIPKTTDYFGIATHDFLQ</sequence>
<accession>A0ABR9H9A2</accession>
<protein>
    <submittedName>
        <fullName evidence="13">K+-sensing histidine kinase KdpD</fullName>
    </submittedName>
</protein>
<evidence type="ECO:0000256" key="11">
    <source>
        <dbReference type="SAM" id="Phobius"/>
    </source>
</evidence>
<evidence type="ECO:0000256" key="4">
    <source>
        <dbReference type="ARBA" id="ARBA00022692"/>
    </source>
</evidence>
<keyword evidence="2" id="KW-0597">Phosphoprotein</keyword>
<keyword evidence="7" id="KW-0067">ATP-binding</keyword>
<organism evidence="13 14">
    <name type="scientific">Desulfomicrobium macestii</name>
    <dbReference type="NCBI Taxonomy" id="90731"/>
    <lineage>
        <taxon>Bacteria</taxon>
        <taxon>Pseudomonadati</taxon>
        <taxon>Thermodesulfobacteriota</taxon>
        <taxon>Desulfovibrionia</taxon>
        <taxon>Desulfovibrionales</taxon>
        <taxon>Desulfomicrobiaceae</taxon>
        <taxon>Desulfomicrobium</taxon>
    </lineage>
</organism>
<evidence type="ECO:0000313" key="14">
    <source>
        <dbReference type="Proteomes" id="UP000639010"/>
    </source>
</evidence>
<evidence type="ECO:0000256" key="9">
    <source>
        <dbReference type="ARBA" id="ARBA00023012"/>
    </source>
</evidence>
<feature type="domain" description="Sensor protein KdpD transmembrane" evidence="12">
    <location>
        <begin position="19"/>
        <end position="82"/>
    </location>
</feature>
<comment type="caution">
    <text evidence="13">The sequence shown here is derived from an EMBL/GenBank/DDBJ whole genome shotgun (WGS) entry which is preliminary data.</text>
</comment>
<keyword evidence="9" id="KW-0902">Two-component regulatory system</keyword>
<evidence type="ECO:0000256" key="7">
    <source>
        <dbReference type="ARBA" id="ARBA00022840"/>
    </source>
</evidence>
<feature type="transmembrane region" description="Helical" evidence="11">
    <location>
        <begin position="15"/>
        <end position="32"/>
    </location>
</feature>
<comment type="subcellular location">
    <subcellularLocation>
        <location evidence="1">Membrane</location>
        <topology evidence="1">Multi-pass membrane protein</topology>
    </subcellularLocation>
</comment>
<dbReference type="Gene3D" id="1.20.120.620">
    <property type="entry name" value="Backbone structure of the membrane domain of e. Coli histidine kinase receptor kdpd"/>
    <property type="match status" value="1"/>
</dbReference>
<proteinExistence type="predicted"/>
<keyword evidence="10 11" id="KW-0472">Membrane</keyword>
<keyword evidence="4 11" id="KW-0812">Transmembrane</keyword>
<evidence type="ECO:0000256" key="8">
    <source>
        <dbReference type="ARBA" id="ARBA00022989"/>
    </source>
</evidence>